<evidence type="ECO:0000256" key="5">
    <source>
        <dbReference type="ARBA" id="ARBA00022723"/>
    </source>
</evidence>
<evidence type="ECO:0000256" key="3">
    <source>
        <dbReference type="ARBA" id="ARBA00022523"/>
    </source>
</evidence>
<dbReference type="GO" id="GO:0030145">
    <property type="term" value="F:manganese ion binding"/>
    <property type="evidence" value="ECO:0007669"/>
    <property type="project" value="UniProtKB-UniRule"/>
</dbReference>
<evidence type="ECO:0000256" key="7">
    <source>
        <dbReference type="PIRSR" id="PIRSR601929-1"/>
    </source>
</evidence>
<accession>A0A9R0JCD0</accession>
<dbReference type="AlphaFoldDB" id="A0A9R0JCD0"/>
<dbReference type="SUPFAM" id="SSF51182">
    <property type="entry name" value="RmlC-like cupins"/>
    <property type="match status" value="1"/>
</dbReference>
<dbReference type="RefSeq" id="XP_021863869.1">
    <property type="nucleotide sequence ID" value="XM_022008177.2"/>
</dbReference>
<sequence length="208" mass="22722">MNNLVVFFALSLLVYVSHAIELDFCVGDTTLPRGPQGYACKDPANVTTDDFVFTGFRGERTTTNMFRYNVTLAFVNQFPALNGLGISMARLDFGVGGVIPVHSHRTSEIITVIRGSIIAGFIDASNTAYYRRLEVGDVMIFPQSMLHFQINVGTTPATAIVSLNGANPAVQFTMDSLFAGNLPANIAEQITLLSNEEVTRMRRSFDNA</sequence>
<dbReference type="Pfam" id="PF00190">
    <property type="entry name" value="Cupin_1"/>
    <property type="match status" value="1"/>
</dbReference>
<dbReference type="GO" id="GO:0048046">
    <property type="term" value="C:apoplast"/>
    <property type="evidence" value="ECO:0007669"/>
    <property type="project" value="UniProtKB-SubCell"/>
</dbReference>
<dbReference type="OrthoDB" id="1921208at2759"/>
<comment type="similarity">
    <text evidence="2 10">Belongs to the germin family.</text>
</comment>
<keyword evidence="9" id="KW-1015">Disulfide bond</keyword>
<evidence type="ECO:0000256" key="6">
    <source>
        <dbReference type="ARBA" id="ARBA00023211"/>
    </source>
</evidence>
<dbReference type="SMART" id="SM00835">
    <property type="entry name" value="Cupin_1"/>
    <property type="match status" value="1"/>
</dbReference>
<feature type="binding site" evidence="7">
    <location>
        <position position="108"/>
    </location>
    <ligand>
        <name>oxalate</name>
        <dbReference type="ChEBI" id="CHEBI:30623"/>
    </ligand>
</feature>
<dbReference type="PRINTS" id="PR00325">
    <property type="entry name" value="GERMIN"/>
</dbReference>
<dbReference type="InterPro" id="IPR011051">
    <property type="entry name" value="RmlC_Cupin_sf"/>
</dbReference>
<reference evidence="13" key="2">
    <citation type="submission" date="2025-08" db="UniProtKB">
        <authorList>
            <consortium name="RefSeq"/>
        </authorList>
    </citation>
    <scope>IDENTIFICATION</scope>
    <source>
        <tissue evidence="13">Leaf</tissue>
    </source>
</reference>
<evidence type="ECO:0000256" key="9">
    <source>
        <dbReference type="PIRSR" id="PIRSR601929-3"/>
    </source>
</evidence>
<evidence type="ECO:0000259" key="11">
    <source>
        <dbReference type="SMART" id="SM00835"/>
    </source>
</evidence>
<dbReference type="GO" id="GO:0031012">
    <property type="term" value="C:extracellular matrix"/>
    <property type="evidence" value="ECO:0000318"/>
    <property type="project" value="GO_Central"/>
</dbReference>
<keyword evidence="5 7" id="KW-0479">Metal-binding</keyword>
<evidence type="ECO:0000313" key="13">
    <source>
        <dbReference type="RefSeq" id="XP_021863869.1"/>
    </source>
</evidence>
<evidence type="ECO:0000256" key="1">
    <source>
        <dbReference type="ARBA" id="ARBA00004271"/>
    </source>
</evidence>
<dbReference type="PANTHER" id="PTHR31238">
    <property type="entry name" value="GERMIN-LIKE PROTEIN SUBFAMILY 3 MEMBER 3"/>
    <property type="match status" value="1"/>
</dbReference>
<dbReference type="InterPro" id="IPR001929">
    <property type="entry name" value="Germin"/>
</dbReference>
<keyword evidence="3 10" id="KW-0052">Apoplast</keyword>
<dbReference type="Gene3D" id="2.60.120.10">
    <property type="entry name" value="Jelly Rolls"/>
    <property type="match status" value="1"/>
</dbReference>
<name>A0A9R0JCD0_SPIOL</name>
<dbReference type="InterPro" id="IPR014710">
    <property type="entry name" value="RmlC-like_jellyroll"/>
</dbReference>
<organism evidence="12 13">
    <name type="scientific">Spinacia oleracea</name>
    <name type="common">Spinach</name>
    <dbReference type="NCBI Taxonomy" id="3562"/>
    <lineage>
        <taxon>Eukaryota</taxon>
        <taxon>Viridiplantae</taxon>
        <taxon>Streptophyta</taxon>
        <taxon>Embryophyta</taxon>
        <taxon>Tracheophyta</taxon>
        <taxon>Spermatophyta</taxon>
        <taxon>Magnoliopsida</taxon>
        <taxon>eudicotyledons</taxon>
        <taxon>Gunneridae</taxon>
        <taxon>Pentapetalae</taxon>
        <taxon>Caryophyllales</taxon>
        <taxon>Chenopodiaceae</taxon>
        <taxon>Chenopodioideae</taxon>
        <taxon>Anserineae</taxon>
        <taxon>Spinacia</taxon>
    </lineage>
</organism>
<evidence type="ECO:0000256" key="4">
    <source>
        <dbReference type="ARBA" id="ARBA00022525"/>
    </source>
</evidence>
<dbReference type="CDD" id="cd02241">
    <property type="entry name" value="cupin_OxOx"/>
    <property type="match status" value="1"/>
</dbReference>
<feature type="binding site" evidence="8">
    <location>
        <position position="104"/>
    </location>
    <ligand>
        <name>Mn(2+)</name>
        <dbReference type="ChEBI" id="CHEBI:29035"/>
    </ligand>
</feature>
<comment type="subcellular location">
    <subcellularLocation>
        <location evidence="1 10">Secreted</location>
        <location evidence="1 10">Extracellular space</location>
        <location evidence="1 10">Apoplast</location>
    </subcellularLocation>
</comment>
<dbReference type="InterPro" id="IPR006045">
    <property type="entry name" value="Cupin_1"/>
</dbReference>
<feature type="disulfide bond" evidence="9">
    <location>
        <begin position="25"/>
        <end position="40"/>
    </location>
</feature>
<evidence type="ECO:0000313" key="12">
    <source>
        <dbReference type="Proteomes" id="UP000813463"/>
    </source>
</evidence>
<dbReference type="KEGG" id="soe:110802726"/>
<feature type="binding site" evidence="8">
    <location>
        <position position="147"/>
    </location>
    <ligand>
        <name>Mn(2+)</name>
        <dbReference type="ChEBI" id="CHEBI:29035"/>
    </ligand>
</feature>
<keyword evidence="12" id="KW-1185">Reference proteome</keyword>
<proteinExistence type="inferred from homology"/>
<feature type="domain" description="Cupin type-1" evidence="11">
    <location>
        <begin position="54"/>
        <end position="199"/>
    </location>
</feature>
<feature type="signal peptide" evidence="10">
    <location>
        <begin position="1"/>
        <end position="19"/>
    </location>
</feature>
<evidence type="ECO:0000256" key="10">
    <source>
        <dbReference type="RuleBase" id="RU366015"/>
    </source>
</evidence>
<protein>
    <recommendedName>
        <fullName evidence="10">Germin-like protein</fullName>
    </recommendedName>
</protein>
<evidence type="ECO:0000256" key="2">
    <source>
        <dbReference type="ARBA" id="ARBA00007456"/>
    </source>
</evidence>
<gene>
    <name evidence="13" type="primary">LOC110802726</name>
</gene>
<reference evidence="12" key="1">
    <citation type="journal article" date="2021" name="Nat. Commun.">
        <title>Genomic analyses provide insights into spinach domestication and the genetic basis of agronomic traits.</title>
        <authorList>
            <person name="Cai X."/>
            <person name="Sun X."/>
            <person name="Xu C."/>
            <person name="Sun H."/>
            <person name="Wang X."/>
            <person name="Ge C."/>
            <person name="Zhang Z."/>
            <person name="Wang Q."/>
            <person name="Fei Z."/>
            <person name="Jiao C."/>
            <person name="Wang Q."/>
        </authorList>
    </citation>
    <scope>NUCLEOTIDE SEQUENCE [LARGE SCALE GENOMIC DNA]</scope>
    <source>
        <strain evidence="12">cv. Varoflay</strain>
    </source>
</reference>
<feature type="binding site" evidence="8">
    <location>
        <position position="102"/>
    </location>
    <ligand>
        <name>Mn(2+)</name>
        <dbReference type="ChEBI" id="CHEBI:29035"/>
    </ligand>
</feature>
<evidence type="ECO:0000256" key="8">
    <source>
        <dbReference type="PIRSR" id="PIRSR601929-2"/>
    </source>
</evidence>
<feature type="binding site" evidence="8">
    <location>
        <position position="108"/>
    </location>
    <ligand>
        <name>Mn(2+)</name>
        <dbReference type="ChEBI" id="CHEBI:29035"/>
    </ligand>
</feature>
<keyword evidence="4 10" id="KW-0964">Secreted</keyword>
<keyword evidence="6 7" id="KW-0464">Manganese</keyword>
<feature type="chain" id="PRO_5040541472" description="Germin-like protein" evidence="10">
    <location>
        <begin position="20"/>
        <end position="208"/>
    </location>
</feature>
<keyword evidence="10" id="KW-0732">Signal</keyword>
<feature type="binding site" evidence="7">
    <location>
        <position position="104"/>
    </location>
    <ligand>
        <name>oxalate</name>
        <dbReference type="ChEBI" id="CHEBI:30623"/>
    </ligand>
</feature>
<dbReference type="GeneID" id="110802726"/>
<dbReference type="Proteomes" id="UP000813463">
    <property type="component" value="Chromosome 1"/>
</dbReference>